<dbReference type="Pfam" id="PF02687">
    <property type="entry name" value="FtsX"/>
    <property type="match status" value="1"/>
</dbReference>
<comment type="similarity">
    <text evidence="6">Belongs to the ABC-4 integral membrane protein family.</text>
</comment>
<feature type="transmembrane region" description="Helical" evidence="7">
    <location>
        <begin position="363"/>
        <end position="385"/>
    </location>
</feature>
<feature type="domain" description="MacB-like periplasmic core" evidence="9">
    <location>
        <begin position="13"/>
        <end position="243"/>
    </location>
</feature>
<feature type="transmembrane region" description="Helical" evidence="7">
    <location>
        <begin position="15"/>
        <end position="37"/>
    </location>
</feature>
<evidence type="ECO:0000256" key="2">
    <source>
        <dbReference type="ARBA" id="ARBA00022475"/>
    </source>
</evidence>
<comment type="subcellular location">
    <subcellularLocation>
        <location evidence="1">Cell membrane</location>
        <topology evidence="1">Multi-pass membrane protein</topology>
    </subcellularLocation>
</comment>
<reference evidence="10" key="2">
    <citation type="journal article" date="2012" name="PLoS ONE">
        <title>A Deeply Branching Thermophilic Bacterium with an Ancient Acetyl-CoA Pathway Dominates a Subsurface Ecosystem.</title>
        <authorList>
            <person name="Takami H."/>
            <person name="Noguchi H."/>
            <person name="Takaki Y."/>
            <person name="Uchiyama I."/>
            <person name="Toyoda A."/>
            <person name="Nishi S."/>
            <person name="Chee G.-J."/>
            <person name="Arai W."/>
            <person name="Nunoura T."/>
            <person name="Itoh T."/>
            <person name="Hattori M."/>
            <person name="Takai K."/>
        </authorList>
    </citation>
    <scope>NUCLEOTIDE SEQUENCE</scope>
</reference>
<evidence type="ECO:0000256" key="3">
    <source>
        <dbReference type="ARBA" id="ARBA00022692"/>
    </source>
</evidence>
<gene>
    <name evidence="10" type="ORF">HGMM_F07F07C28</name>
</gene>
<evidence type="ECO:0000259" key="8">
    <source>
        <dbReference type="Pfam" id="PF02687"/>
    </source>
</evidence>
<evidence type="ECO:0000313" key="10">
    <source>
        <dbReference type="EMBL" id="BAL53617.1"/>
    </source>
</evidence>
<dbReference type="AlphaFoldDB" id="H5SBT1"/>
<dbReference type="EMBL" id="AP011662">
    <property type="protein sequence ID" value="BAL53617.1"/>
    <property type="molecule type" value="Genomic_DNA"/>
</dbReference>
<keyword evidence="2" id="KW-1003">Cell membrane</keyword>
<evidence type="ECO:0000256" key="5">
    <source>
        <dbReference type="ARBA" id="ARBA00023136"/>
    </source>
</evidence>
<dbReference type="GO" id="GO:0022857">
    <property type="term" value="F:transmembrane transporter activity"/>
    <property type="evidence" value="ECO:0007669"/>
    <property type="project" value="TreeGrafter"/>
</dbReference>
<dbReference type="InterPro" id="IPR025857">
    <property type="entry name" value="MacB_PCD"/>
</dbReference>
<name>H5SBT1_9BACT</name>
<evidence type="ECO:0000256" key="7">
    <source>
        <dbReference type="SAM" id="Phobius"/>
    </source>
</evidence>
<sequence length="402" mass="44928">MAMATLRAHTLRSSLTILGVVIGVTTVMVIASFIAGIRMQFEELIDSFGTRTLFIFRFEPGIRLGRVSPEERQRPPLTYEDALAIAQYCPSVEIAVPIIWPPPMNRPPVRYRDQELYTVEINGTLPQLERIATIHIAQGRFFTDWENAHRQPVCVIGSAIADKFFPYTNPIGKTIYIGGKEFTVIGVLEKRENIFAGSDSGENSRIYIPYETLKKMYPQLEDHLIMAQAAPGRMDQAIDEITELLRRRRNVPYDQPNNFGISTPDVIRRQFDQITFAIVVLMFAISSVGLLVGGIGVMNIMLVSVTERTREIGIRKAIGARRRDIAWQFLIEAMVLTGIGGILGVLVGWGLSEVVRAFLPTTMPLWAPVAGFTVSVGVGLFFGLWPAMKAARLDPVEALRYE</sequence>
<reference evidence="10" key="1">
    <citation type="journal article" date="2005" name="Environ. Microbiol.">
        <title>Genetic and functional properties of uncultivated thermophilic crenarchaeotes from a subsurface gold mine as revealed by analysis of genome fragments.</title>
        <authorList>
            <person name="Nunoura T."/>
            <person name="Hirayama H."/>
            <person name="Takami H."/>
            <person name="Oida H."/>
            <person name="Nishi S."/>
            <person name="Shimamura S."/>
            <person name="Suzuki Y."/>
            <person name="Inagaki F."/>
            <person name="Takai K."/>
            <person name="Nealson K.H."/>
            <person name="Horikoshi K."/>
        </authorList>
    </citation>
    <scope>NUCLEOTIDE SEQUENCE</scope>
</reference>
<feature type="domain" description="ABC3 transporter permease C-terminal" evidence="8">
    <location>
        <begin position="284"/>
        <end position="395"/>
    </location>
</feature>
<feature type="transmembrane region" description="Helical" evidence="7">
    <location>
        <begin position="276"/>
        <end position="304"/>
    </location>
</feature>
<keyword evidence="5 7" id="KW-0472">Membrane</keyword>
<dbReference type="GO" id="GO:0005886">
    <property type="term" value="C:plasma membrane"/>
    <property type="evidence" value="ECO:0007669"/>
    <property type="project" value="UniProtKB-SubCell"/>
</dbReference>
<dbReference type="PANTHER" id="PTHR30572">
    <property type="entry name" value="MEMBRANE COMPONENT OF TRANSPORTER-RELATED"/>
    <property type="match status" value="1"/>
</dbReference>
<dbReference type="InterPro" id="IPR003838">
    <property type="entry name" value="ABC3_permease_C"/>
</dbReference>
<keyword evidence="3 7" id="KW-0812">Transmembrane</keyword>
<protein>
    <submittedName>
        <fullName evidence="10">Hypothetical conserved protein</fullName>
    </submittedName>
</protein>
<feature type="transmembrane region" description="Helical" evidence="7">
    <location>
        <begin position="325"/>
        <end position="351"/>
    </location>
</feature>
<dbReference type="InterPro" id="IPR050250">
    <property type="entry name" value="Macrolide_Exporter_MacB"/>
</dbReference>
<accession>H5SBT1</accession>
<keyword evidence="4 7" id="KW-1133">Transmembrane helix</keyword>
<evidence type="ECO:0000259" key="9">
    <source>
        <dbReference type="Pfam" id="PF12704"/>
    </source>
</evidence>
<dbReference type="Pfam" id="PF12704">
    <property type="entry name" value="MacB_PCD"/>
    <property type="match status" value="1"/>
</dbReference>
<proteinExistence type="inferred from homology"/>
<evidence type="ECO:0000256" key="6">
    <source>
        <dbReference type="ARBA" id="ARBA00038076"/>
    </source>
</evidence>
<dbReference type="PANTHER" id="PTHR30572:SF4">
    <property type="entry name" value="ABC TRANSPORTER PERMEASE YTRF"/>
    <property type="match status" value="1"/>
</dbReference>
<evidence type="ECO:0000256" key="4">
    <source>
        <dbReference type="ARBA" id="ARBA00022989"/>
    </source>
</evidence>
<evidence type="ECO:0000256" key="1">
    <source>
        <dbReference type="ARBA" id="ARBA00004651"/>
    </source>
</evidence>
<organism evidence="10">
    <name type="scientific">uncultured Acidobacteriota bacterium</name>
    <dbReference type="NCBI Taxonomy" id="171953"/>
    <lineage>
        <taxon>Bacteria</taxon>
        <taxon>Pseudomonadati</taxon>
        <taxon>Acidobacteriota</taxon>
        <taxon>environmental samples</taxon>
    </lineage>
</organism>